<dbReference type="Proteomes" id="UP000294558">
    <property type="component" value="Unassembled WGS sequence"/>
</dbReference>
<comment type="caution">
    <text evidence="2">The sequence shown here is derived from an EMBL/GenBank/DDBJ whole genome shotgun (WGS) entry which is preliminary data.</text>
</comment>
<proteinExistence type="predicted"/>
<protein>
    <submittedName>
        <fullName evidence="2">Glycosyl transferase family 2</fullName>
    </submittedName>
</protein>
<dbReference type="EMBL" id="SOAU01000001">
    <property type="protein sequence ID" value="TDT17303.1"/>
    <property type="molecule type" value="Genomic_DNA"/>
</dbReference>
<name>A0A4R7I3X7_9ACTN</name>
<dbReference type="GO" id="GO:0016740">
    <property type="term" value="F:transferase activity"/>
    <property type="evidence" value="ECO:0007669"/>
    <property type="project" value="UniProtKB-KW"/>
</dbReference>
<organism evidence="2 3">
    <name type="scientific">Ilumatobacter fluminis</name>
    <dbReference type="NCBI Taxonomy" id="467091"/>
    <lineage>
        <taxon>Bacteria</taxon>
        <taxon>Bacillati</taxon>
        <taxon>Actinomycetota</taxon>
        <taxon>Acidimicrobiia</taxon>
        <taxon>Acidimicrobiales</taxon>
        <taxon>Ilumatobacteraceae</taxon>
        <taxon>Ilumatobacter</taxon>
    </lineage>
</organism>
<reference evidence="2 3" key="1">
    <citation type="submission" date="2019-03" db="EMBL/GenBank/DDBJ databases">
        <title>Sequencing the genomes of 1000 actinobacteria strains.</title>
        <authorList>
            <person name="Klenk H.-P."/>
        </authorList>
    </citation>
    <scope>NUCLEOTIDE SEQUENCE [LARGE SCALE GENOMIC DNA]</scope>
    <source>
        <strain evidence="2 3">DSM 18936</strain>
    </source>
</reference>
<feature type="domain" description="Glycosyltransferase 2-like" evidence="1">
    <location>
        <begin position="35"/>
        <end position="154"/>
    </location>
</feature>
<dbReference type="SUPFAM" id="SSF53448">
    <property type="entry name" value="Nucleotide-diphospho-sugar transferases"/>
    <property type="match status" value="1"/>
</dbReference>
<dbReference type="Gene3D" id="3.90.550.10">
    <property type="entry name" value="Spore Coat Polysaccharide Biosynthesis Protein SpsA, Chain A"/>
    <property type="match status" value="1"/>
</dbReference>
<gene>
    <name evidence="2" type="ORF">BDK89_2911</name>
</gene>
<dbReference type="Pfam" id="PF00535">
    <property type="entry name" value="Glycos_transf_2"/>
    <property type="match status" value="1"/>
</dbReference>
<accession>A0A4R7I3X7</accession>
<evidence type="ECO:0000313" key="3">
    <source>
        <dbReference type="Proteomes" id="UP000294558"/>
    </source>
</evidence>
<keyword evidence="2" id="KW-0808">Transferase</keyword>
<dbReference type="InterPro" id="IPR001173">
    <property type="entry name" value="Glyco_trans_2-like"/>
</dbReference>
<dbReference type="InterPro" id="IPR029044">
    <property type="entry name" value="Nucleotide-diphossugar_trans"/>
</dbReference>
<dbReference type="AlphaFoldDB" id="A0A4R7I3X7"/>
<evidence type="ECO:0000313" key="2">
    <source>
        <dbReference type="EMBL" id="TDT17303.1"/>
    </source>
</evidence>
<evidence type="ECO:0000259" key="1">
    <source>
        <dbReference type="Pfam" id="PF00535"/>
    </source>
</evidence>
<keyword evidence="3" id="KW-1185">Reference proteome</keyword>
<dbReference type="CDD" id="cd00761">
    <property type="entry name" value="Glyco_tranf_GTA_type"/>
    <property type="match status" value="1"/>
</dbReference>
<sequence length="256" mass="27707">MFSVAPDHPDWPTRSFEEFDDYRSSIPPAAHEVSVVCVTHRPSMITAVADNVARQCGIDVELVVVTNADGFDPAAVESATATLERCTVLSEPGATSLGACLNRGMAACSNRFVAKMDDDDYYTEHYLVDSLRAHSYAGAAVVGKHSYYADVAATGARYLRFPGNEFRYSGTLAGGTLVVDRDRTGDLTFEDRSLGEDRAFLRACHRRGLSTFAADRFGFVQHRGGDNTWHLPVDHFLVGAVEVALTAAEHAVDGPG</sequence>